<organism evidence="8 9">
    <name type="scientific">Actinomadura soli</name>
    <dbReference type="NCBI Taxonomy" id="2508997"/>
    <lineage>
        <taxon>Bacteria</taxon>
        <taxon>Bacillati</taxon>
        <taxon>Actinomycetota</taxon>
        <taxon>Actinomycetes</taxon>
        <taxon>Streptosporangiales</taxon>
        <taxon>Thermomonosporaceae</taxon>
        <taxon>Actinomadura</taxon>
    </lineage>
</organism>
<dbReference type="SUPFAM" id="SSF50156">
    <property type="entry name" value="PDZ domain-like"/>
    <property type="match status" value="1"/>
</dbReference>
<dbReference type="InterPro" id="IPR029045">
    <property type="entry name" value="ClpP/crotonase-like_dom_sf"/>
</dbReference>
<name>A0A5C4JJ50_9ACTN</name>
<dbReference type="GO" id="GO:0030288">
    <property type="term" value="C:outer membrane-bounded periplasmic space"/>
    <property type="evidence" value="ECO:0007669"/>
    <property type="project" value="TreeGrafter"/>
</dbReference>
<dbReference type="GO" id="GO:0008236">
    <property type="term" value="F:serine-type peptidase activity"/>
    <property type="evidence" value="ECO:0007669"/>
    <property type="project" value="UniProtKB-KW"/>
</dbReference>
<feature type="domain" description="PDZ" evidence="7">
    <location>
        <begin position="130"/>
        <end position="198"/>
    </location>
</feature>
<dbReference type="SMART" id="SM00228">
    <property type="entry name" value="PDZ"/>
    <property type="match status" value="1"/>
</dbReference>
<gene>
    <name evidence="8" type="ORF">ETD83_02270</name>
</gene>
<reference evidence="8 9" key="1">
    <citation type="submission" date="2019-05" db="EMBL/GenBank/DDBJ databases">
        <title>Draft genome sequence of Actinomadura sp. 14C53.</title>
        <authorList>
            <person name="Saricaoglu S."/>
            <person name="Isik K."/>
        </authorList>
    </citation>
    <scope>NUCLEOTIDE SEQUENCE [LARGE SCALE GENOMIC DNA]</scope>
    <source>
        <strain evidence="8 9">14C53</strain>
    </source>
</reference>
<dbReference type="GO" id="GO:0007165">
    <property type="term" value="P:signal transduction"/>
    <property type="evidence" value="ECO:0007669"/>
    <property type="project" value="TreeGrafter"/>
</dbReference>
<dbReference type="InterPro" id="IPR036034">
    <property type="entry name" value="PDZ_sf"/>
</dbReference>
<dbReference type="Pfam" id="PF03572">
    <property type="entry name" value="Peptidase_S41"/>
    <property type="match status" value="1"/>
</dbReference>
<dbReference type="OrthoDB" id="9812068at2"/>
<accession>A0A5C4JJ50</accession>
<dbReference type="InterPro" id="IPR001478">
    <property type="entry name" value="PDZ"/>
</dbReference>
<dbReference type="CDD" id="cd07560">
    <property type="entry name" value="Peptidase_S41_CPP"/>
    <property type="match status" value="1"/>
</dbReference>
<dbReference type="Gene3D" id="3.90.226.10">
    <property type="entry name" value="2-enoyl-CoA Hydratase, Chain A, domain 1"/>
    <property type="match status" value="1"/>
</dbReference>
<dbReference type="Gene3D" id="2.30.42.10">
    <property type="match status" value="1"/>
</dbReference>
<dbReference type="AlphaFoldDB" id="A0A5C4JJ50"/>
<comment type="caution">
    <text evidence="8">The sequence shown here is derived from an EMBL/GenBank/DDBJ whole genome shotgun (WGS) entry which is preliminary data.</text>
</comment>
<dbReference type="InterPro" id="IPR004447">
    <property type="entry name" value="Peptidase_S41A"/>
</dbReference>
<feature type="region of interest" description="Disordered" evidence="6">
    <location>
        <begin position="1"/>
        <end position="32"/>
    </location>
</feature>
<dbReference type="SUPFAM" id="SSF52096">
    <property type="entry name" value="ClpP/crotonase"/>
    <property type="match status" value="1"/>
</dbReference>
<evidence type="ECO:0000256" key="1">
    <source>
        <dbReference type="ARBA" id="ARBA00009179"/>
    </source>
</evidence>
<dbReference type="SMART" id="SM00245">
    <property type="entry name" value="TSPc"/>
    <property type="match status" value="1"/>
</dbReference>
<evidence type="ECO:0000313" key="8">
    <source>
        <dbReference type="EMBL" id="TMR06988.1"/>
    </source>
</evidence>
<evidence type="ECO:0000256" key="6">
    <source>
        <dbReference type="SAM" id="MobiDB-lite"/>
    </source>
</evidence>
<keyword evidence="9" id="KW-1185">Reference proteome</keyword>
<dbReference type="GO" id="GO:0004175">
    <property type="term" value="F:endopeptidase activity"/>
    <property type="evidence" value="ECO:0007669"/>
    <property type="project" value="TreeGrafter"/>
</dbReference>
<protein>
    <submittedName>
        <fullName evidence="8">PDZ domain-containing protein</fullName>
    </submittedName>
</protein>
<evidence type="ECO:0000259" key="7">
    <source>
        <dbReference type="PROSITE" id="PS50106"/>
    </source>
</evidence>
<dbReference type="Proteomes" id="UP000309174">
    <property type="component" value="Unassembled WGS sequence"/>
</dbReference>
<dbReference type="PANTHER" id="PTHR32060:SF30">
    <property type="entry name" value="CARBOXY-TERMINAL PROCESSING PROTEASE CTPA"/>
    <property type="match status" value="1"/>
</dbReference>
<dbReference type="Pfam" id="PF17820">
    <property type="entry name" value="PDZ_6"/>
    <property type="match status" value="1"/>
</dbReference>
<dbReference type="InterPro" id="IPR005151">
    <property type="entry name" value="Tail-specific_protease"/>
</dbReference>
<keyword evidence="4 5" id="KW-0720">Serine protease</keyword>
<dbReference type="NCBIfam" id="TIGR00225">
    <property type="entry name" value="prc"/>
    <property type="match status" value="1"/>
</dbReference>
<evidence type="ECO:0000256" key="2">
    <source>
        <dbReference type="ARBA" id="ARBA00022670"/>
    </source>
</evidence>
<dbReference type="PANTHER" id="PTHR32060">
    <property type="entry name" value="TAIL-SPECIFIC PROTEASE"/>
    <property type="match status" value="1"/>
</dbReference>
<comment type="similarity">
    <text evidence="1 5">Belongs to the peptidase S41A family.</text>
</comment>
<evidence type="ECO:0000256" key="5">
    <source>
        <dbReference type="RuleBase" id="RU004404"/>
    </source>
</evidence>
<dbReference type="EMBL" id="VCKW01000006">
    <property type="protein sequence ID" value="TMR06988.1"/>
    <property type="molecule type" value="Genomic_DNA"/>
</dbReference>
<keyword evidence="2 5" id="KW-0645">Protease</keyword>
<sequence>MFRSGFLRGDDSPHPPEKPARLGGGRPRRTSRVRTAGRLLRGAAVATAILCAYGLGMVSGSGSQRHSAVAGDGSVLDEAAAKIGGHAERPVGRAELDRAAIEGMLRGLGDRWAQYYSAREFDDAEGRLTGHYSGVGLWLGGVDGDPGARAARSGVVVASVQPGGAAARAGVLPGDVITGVGNASAAGWDVERVAEALRGRPDEPVELTVERDRRTMRFHLVRTPVPAGDVTVTELPEQARMIRIGSFTRGTGQRVRAAAAGRSPSGGPVGGVLLDLRGNPGGLLDEAVETASAFLSGGPVVTYEPRGLPVQRRMVTLPGDAGTPLVVLVDAGTASAAEIVAGSLRDRDRAVIIGSRTYGKGSVQEPIRLADGSVIELTVGRYRTPSGRNLDGVGIEPDVAVSADRPPKEAERRARTVLRGLRAALPPGTAGPHKDED</sequence>
<evidence type="ECO:0000313" key="9">
    <source>
        <dbReference type="Proteomes" id="UP000309174"/>
    </source>
</evidence>
<proteinExistence type="inferred from homology"/>
<dbReference type="Gene3D" id="3.30.750.44">
    <property type="match status" value="1"/>
</dbReference>
<evidence type="ECO:0000256" key="3">
    <source>
        <dbReference type="ARBA" id="ARBA00022801"/>
    </source>
</evidence>
<keyword evidence="3 5" id="KW-0378">Hydrolase</keyword>
<evidence type="ECO:0000256" key="4">
    <source>
        <dbReference type="ARBA" id="ARBA00022825"/>
    </source>
</evidence>
<dbReference type="InterPro" id="IPR041489">
    <property type="entry name" value="PDZ_6"/>
</dbReference>
<dbReference type="PROSITE" id="PS50106">
    <property type="entry name" value="PDZ"/>
    <property type="match status" value="1"/>
</dbReference>
<dbReference type="GO" id="GO:0006508">
    <property type="term" value="P:proteolysis"/>
    <property type="evidence" value="ECO:0007669"/>
    <property type="project" value="UniProtKB-KW"/>
</dbReference>
<feature type="compositionally biased region" description="Basic and acidic residues" evidence="6">
    <location>
        <begin position="8"/>
        <end position="20"/>
    </location>
</feature>